<sequence>MARALNSGGQDEAAFLAAMVDEDGDTLLQMAATHGRLDVLRYLVEDLRLDVNQPNSIGDTPLCYSAFSGKADATRYLLAHGADPLAGKNMLPLHGAASQGHCDVVELLLSRGIDVDLDSARGTPLQVAAMNKQHGTMKILLEHHANPNNAKVSLTPLRWVIHDPVPSKSLRCMKLLIKAGADVNFVDSNGFTTVIYAAKLGSPALMKCLLDAGANPNIPDEFGRMPIEYAAYYGKRDMVEMLFPSTSPISTLPEWSIDGIIYHVKSFGLKPMDKQKCEMKIRELKQQASEAFKREEYIIAGHMYTCAMEVECSPDDYATLLANRSLCMLRMGENKRAALSDATECRMMRPFWPKACYRQGAAYMALKEYEKACDAFADGLKLQPTNADIANALREAREALKNARCSEK</sequence>
<feature type="repeat" description="TPR" evidence="4">
    <location>
        <begin position="353"/>
        <end position="386"/>
    </location>
</feature>
<keyword evidence="3" id="KW-0040">ANK repeat</keyword>
<protein>
    <submittedName>
        <fullName evidence="5">Uncharacterized protein</fullName>
    </submittedName>
</protein>
<evidence type="ECO:0000256" key="2">
    <source>
        <dbReference type="ARBA" id="ARBA00022803"/>
    </source>
</evidence>
<comment type="caution">
    <text evidence="5">The sequence shown here is derived from an EMBL/GenBank/DDBJ whole genome shotgun (WGS) entry which is preliminary data.</text>
</comment>
<evidence type="ECO:0000256" key="4">
    <source>
        <dbReference type="PROSITE-ProRule" id="PRU00339"/>
    </source>
</evidence>
<dbReference type="InterPro" id="IPR019734">
    <property type="entry name" value="TPR_rpt"/>
</dbReference>
<dbReference type="PROSITE" id="PS50297">
    <property type="entry name" value="ANK_REP_REGION"/>
    <property type="match status" value="4"/>
</dbReference>
<keyword evidence="2 4" id="KW-0802">TPR repeat</keyword>
<dbReference type="PRINTS" id="PR01415">
    <property type="entry name" value="ANKYRIN"/>
</dbReference>
<name>A0AAD8TSX6_LOLMU</name>
<dbReference type="SMART" id="SM00028">
    <property type="entry name" value="TPR"/>
    <property type="match status" value="1"/>
</dbReference>
<gene>
    <name evidence="5" type="ORF">QYE76_009074</name>
</gene>
<dbReference type="Proteomes" id="UP001231189">
    <property type="component" value="Unassembled WGS sequence"/>
</dbReference>
<evidence type="ECO:0000256" key="3">
    <source>
        <dbReference type="PROSITE-ProRule" id="PRU00023"/>
    </source>
</evidence>
<dbReference type="InterPro" id="IPR051616">
    <property type="entry name" value="Cul2-RING_E3_ligase_SR"/>
</dbReference>
<evidence type="ECO:0000313" key="5">
    <source>
        <dbReference type="EMBL" id="KAK1692377.1"/>
    </source>
</evidence>
<evidence type="ECO:0000313" key="6">
    <source>
        <dbReference type="Proteomes" id="UP001231189"/>
    </source>
</evidence>
<keyword evidence="1" id="KW-0677">Repeat</keyword>
<dbReference type="InterPro" id="IPR036770">
    <property type="entry name" value="Ankyrin_rpt-contain_sf"/>
</dbReference>
<accession>A0AAD8TSX6</accession>
<dbReference type="InterPro" id="IPR002110">
    <property type="entry name" value="Ankyrin_rpt"/>
</dbReference>
<dbReference type="PANTHER" id="PTHR46224:SF5">
    <property type="entry name" value="OS09G0124800 PROTEIN"/>
    <property type="match status" value="1"/>
</dbReference>
<dbReference type="InterPro" id="IPR013105">
    <property type="entry name" value="TPR_2"/>
</dbReference>
<dbReference type="PROSITE" id="PS50005">
    <property type="entry name" value="TPR"/>
    <property type="match status" value="1"/>
</dbReference>
<dbReference type="SUPFAM" id="SSF48452">
    <property type="entry name" value="TPR-like"/>
    <property type="match status" value="1"/>
</dbReference>
<dbReference type="Gene3D" id="1.25.40.10">
    <property type="entry name" value="Tetratricopeptide repeat domain"/>
    <property type="match status" value="1"/>
</dbReference>
<dbReference type="Pfam" id="PF12796">
    <property type="entry name" value="Ank_2"/>
    <property type="match status" value="3"/>
</dbReference>
<dbReference type="AlphaFoldDB" id="A0AAD8TSX6"/>
<feature type="repeat" description="ANK" evidence="3">
    <location>
        <begin position="88"/>
        <end position="120"/>
    </location>
</feature>
<dbReference type="EMBL" id="JAUUTY010000001">
    <property type="protein sequence ID" value="KAK1692377.1"/>
    <property type="molecule type" value="Genomic_DNA"/>
</dbReference>
<feature type="repeat" description="ANK" evidence="3">
    <location>
        <begin position="57"/>
        <end position="89"/>
    </location>
</feature>
<dbReference type="PROSITE" id="PS50088">
    <property type="entry name" value="ANK_REPEAT"/>
    <property type="match status" value="4"/>
</dbReference>
<feature type="repeat" description="ANK" evidence="3">
    <location>
        <begin position="189"/>
        <end position="221"/>
    </location>
</feature>
<proteinExistence type="predicted"/>
<dbReference type="InterPro" id="IPR011990">
    <property type="entry name" value="TPR-like_helical_dom_sf"/>
</dbReference>
<dbReference type="SUPFAM" id="SSF48403">
    <property type="entry name" value="Ankyrin repeat"/>
    <property type="match status" value="1"/>
</dbReference>
<organism evidence="5 6">
    <name type="scientific">Lolium multiflorum</name>
    <name type="common">Italian ryegrass</name>
    <name type="synonym">Lolium perenne subsp. multiflorum</name>
    <dbReference type="NCBI Taxonomy" id="4521"/>
    <lineage>
        <taxon>Eukaryota</taxon>
        <taxon>Viridiplantae</taxon>
        <taxon>Streptophyta</taxon>
        <taxon>Embryophyta</taxon>
        <taxon>Tracheophyta</taxon>
        <taxon>Spermatophyta</taxon>
        <taxon>Magnoliopsida</taxon>
        <taxon>Liliopsida</taxon>
        <taxon>Poales</taxon>
        <taxon>Poaceae</taxon>
        <taxon>BOP clade</taxon>
        <taxon>Pooideae</taxon>
        <taxon>Poodae</taxon>
        <taxon>Poeae</taxon>
        <taxon>Poeae Chloroplast Group 2 (Poeae type)</taxon>
        <taxon>Loliodinae</taxon>
        <taxon>Loliinae</taxon>
        <taxon>Lolium</taxon>
    </lineage>
</organism>
<feature type="repeat" description="ANK" evidence="3">
    <location>
        <begin position="23"/>
        <end position="45"/>
    </location>
</feature>
<dbReference type="PANTHER" id="PTHR46224">
    <property type="entry name" value="ANKYRIN REPEAT FAMILY PROTEIN"/>
    <property type="match status" value="1"/>
</dbReference>
<dbReference type="Pfam" id="PF07719">
    <property type="entry name" value="TPR_2"/>
    <property type="match status" value="1"/>
</dbReference>
<evidence type="ECO:0000256" key="1">
    <source>
        <dbReference type="ARBA" id="ARBA00022737"/>
    </source>
</evidence>
<reference evidence="5" key="1">
    <citation type="submission" date="2023-07" db="EMBL/GenBank/DDBJ databases">
        <title>A chromosome-level genome assembly of Lolium multiflorum.</title>
        <authorList>
            <person name="Chen Y."/>
            <person name="Copetti D."/>
            <person name="Kolliker R."/>
            <person name="Studer B."/>
        </authorList>
    </citation>
    <scope>NUCLEOTIDE SEQUENCE</scope>
    <source>
        <strain evidence="5">02402/16</strain>
        <tissue evidence="5">Leaf</tissue>
    </source>
</reference>
<dbReference type="Gene3D" id="1.25.40.20">
    <property type="entry name" value="Ankyrin repeat-containing domain"/>
    <property type="match status" value="1"/>
</dbReference>
<keyword evidence="6" id="KW-1185">Reference proteome</keyword>
<dbReference type="SMART" id="SM00248">
    <property type="entry name" value="ANK"/>
    <property type="match status" value="7"/>
</dbReference>